<evidence type="ECO:0000313" key="3">
    <source>
        <dbReference type="Proteomes" id="UP000007431"/>
    </source>
</evidence>
<proteinExistence type="predicted"/>
<gene>
    <name evidence="2" type="ORF">SCHCODRAFT_258439</name>
</gene>
<accession>D8QGA2</accession>
<dbReference type="GeneID" id="9591932"/>
<dbReference type="HOGENOM" id="CLU_886120_0_0_1"/>
<keyword evidence="3" id="KW-1185">Reference proteome</keyword>
<name>D8QGA2_SCHCM</name>
<dbReference type="EMBL" id="GL377311">
    <property type="protein sequence ID" value="EFI93258.1"/>
    <property type="molecule type" value="Genomic_DNA"/>
</dbReference>
<evidence type="ECO:0000256" key="1">
    <source>
        <dbReference type="SAM" id="MobiDB-lite"/>
    </source>
</evidence>
<dbReference type="AlphaFoldDB" id="D8QGA2"/>
<protein>
    <submittedName>
        <fullName evidence="2">Expressed protein</fullName>
    </submittedName>
</protein>
<reference evidence="2 3" key="1">
    <citation type="journal article" date="2010" name="Nat. Biotechnol.">
        <title>Genome sequence of the model mushroom Schizophyllum commune.</title>
        <authorList>
            <person name="Ohm R.A."/>
            <person name="de Jong J.F."/>
            <person name="Lugones L.G."/>
            <person name="Aerts A."/>
            <person name="Kothe E."/>
            <person name="Stajich J.E."/>
            <person name="de Vries R.P."/>
            <person name="Record E."/>
            <person name="Levasseur A."/>
            <person name="Baker S.E."/>
            <person name="Bartholomew K.A."/>
            <person name="Coutinho P.M."/>
            <person name="Erdmann S."/>
            <person name="Fowler T.J."/>
            <person name="Gathman A.C."/>
            <person name="Lombard V."/>
            <person name="Henrissat B."/>
            <person name="Knabe N."/>
            <person name="Kuees U."/>
            <person name="Lilly W.W."/>
            <person name="Lindquist E."/>
            <person name="Lucas S."/>
            <person name="Magnuson J.K."/>
            <person name="Piumi F."/>
            <person name="Raudaskoski M."/>
            <person name="Salamov A."/>
            <person name="Schmutz J."/>
            <person name="Schwarze F.W.M.R."/>
            <person name="vanKuyk P.A."/>
            <person name="Horton J.S."/>
            <person name="Grigoriev I.V."/>
            <person name="Woesten H.A.B."/>
        </authorList>
    </citation>
    <scope>NUCLEOTIDE SEQUENCE [LARGE SCALE GENOMIC DNA]</scope>
    <source>
        <strain evidence="3">H4-8 / FGSC 9210</strain>
    </source>
</reference>
<dbReference type="VEuPathDB" id="FungiDB:SCHCODRAFT_02515239"/>
<dbReference type="Proteomes" id="UP000007431">
    <property type="component" value="Unassembled WGS sequence"/>
</dbReference>
<dbReference type="KEGG" id="scm:SCHCO_02515239"/>
<sequence>MQIAVPETTVLVKQEPIYQAKTKKEARGGLNKWLTSHLPTAHQSTFRLRITPHMRAKQGTRLPWASVLIEDVQEALDIYAPGEKAVRGGPFVDLVTYRLNDSRTNMAKHAISVVQELFSDAPFFDNADLIKKYVEHALKVVGEGSKATSPMWWQHWGDDGKHKGFLQSDLILATFSIHLAETVYALPADNPVPPCSDPPIGALILAGQAVEHALKTFKTGTYKAPTSHFSASNYADYHTSEDGVLKLKRRATRYVRRLQGWSDETWADVRRRAQAFLDPSITERPAESVATPESNVEDDDDFDVESDDELPEAD</sequence>
<feature type="compositionally biased region" description="Acidic residues" evidence="1">
    <location>
        <begin position="295"/>
        <end position="314"/>
    </location>
</feature>
<dbReference type="InParanoid" id="D8QGA2"/>
<dbReference type="RefSeq" id="XP_003028161.1">
    <property type="nucleotide sequence ID" value="XM_003028115.1"/>
</dbReference>
<dbReference type="OrthoDB" id="2905322at2759"/>
<evidence type="ECO:0000313" key="2">
    <source>
        <dbReference type="EMBL" id="EFI93258.1"/>
    </source>
</evidence>
<organism evidence="3">
    <name type="scientific">Schizophyllum commune (strain H4-8 / FGSC 9210)</name>
    <name type="common">Split gill fungus</name>
    <dbReference type="NCBI Taxonomy" id="578458"/>
    <lineage>
        <taxon>Eukaryota</taxon>
        <taxon>Fungi</taxon>
        <taxon>Dikarya</taxon>
        <taxon>Basidiomycota</taxon>
        <taxon>Agaricomycotina</taxon>
        <taxon>Agaricomycetes</taxon>
        <taxon>Agaricomycetidae</taxon>
        <taxon>Agaricales</taxon>
        <taxon>Schizophyllaceae</taxon>
        <taxon>Schizophyllum</taxon>
    </lineage>
</organism>
<feature type="region of interest" description="Disordered" evidence="1">
    <location>
        <begin position="278"/>
        <end position="314"/>
    </location>
</feature>